<keyword evidence="3 5" id="KW-0687">Ribonucleoprotein</keyword>
<evidence type="ECO:0000313" key="7">
    <source>
        <dbReference type="Proteomes" id="UP000034316"/>
    </source>
</evidence>
<comment type="caution">
    <text evidence="6">The sequence shown here is derived from an EMBL/GenBank/DDBJ whole genome shotgun (WGS) entry which is preliminary data.</text>
</comment>
<dbReference type="InterPro" id="IPR011332">
    <property type="entry name" value="Ribosomal_zn-bd"/>
</dbReference>
<name>A0A0G0D7G2_9BACT</name>
<dbReference type="GO" id="GO:0006412">
    <property type="term" value="P:translation"/>
    <property type="evidence" value="ECO:0007669"/>
    <property type="project" value="UniProtKB-UniRule"/>
</dbReference>
<gene>
    <name evidence="5" type="primary">rpmF</name>
    <name evidence="6" type="ORF">UR93_C0001G0040</name>
</gene>
<proteinExistence type="inferred from homology"/>
<dbReference type="NCBIfam" id="TIGR01031">
    <property type="entry name" value="rpmF_bact"/>
    <property type="match status" value="1"/>
</dbReference>
<evidence type="ECO:0000256" key="1">
    <source>
        <dbReference type="ARBA" id="ARBA00008560"/>
    </source>
</evidence>
<evidence type="ECO:0000256" key="3">
    <source>
        <dbReference type="ARBA" id="ARBA00023274"/>
    </source>
</evidence>
<dbReference type="PANTHER" id="PTHR35534">
    <property type="entry name" value="50S RIBOSOMAL PROTEIN L32"/>
    <property type="match status" value="1"/>
</dbReference>
<dbReference type="Proteomes" id="UP000034316">
    <property type="component" value="Unassembled WGS sequence"/>
</dbReference>
<dbReference type="GO" id="GO:0015934">
    <property type="term" value="C:large ribosomal subunit"/>
    <property type="evidence" value="ECO:0007669"/>
    <property type="project" value="InterPro"/>
</dbReference>
<dbReference type="InterPro" id="IPR044957">
    <property type="entry name" value="Ribosomal_bL32_bact"/>
</dbReference>
<dbReference type="AlphaFoldDB" id="A0A0G0D7G2"/>
<dbReference type="EMBL" id="LBRB01000001">
    <property type="protein sequence ID" value="KKP89208.1"/>
    <property type="molecule type" value="Genomic_DNA"/>
</dbReference>
<reference evidence="6 7" key="1">
    <citation type="journal article" date="2015" name="Nature">
        <title>rRNA introns, odd ribosomes, and small enigmatic genomes across a large radiation of phyla.</title>
        <authorList>
            <person name="Brown C.T."/>
            <person name="Hug L.A."/>
            <person name="Thomas B.C."/>
            <person name="Sharon I."/>
            <person name="Castelle C.J."/>
            <person name="Singh A."/>
            <person name="Wilkins M.J."/>
            <person name="Williams K.H."/>
            <person name="Banfield J.F."/>
        </authorList>
    </citation>
    <scope>NUCLEOTIDE SEQUENCE [LARGE SCALE GENOMIC DNA]</scope>
</reference>
<dbReference type="Pfam" id="PF01783">
    <property type="entry name" value="Ribosomal_L32p"/>
    <property type="match status" value="1"/>
</dbReference>
<comment type="similarity">
    <text evidence="1 5">Belongs to the bacterial ribosomal protein bL32 family.</text>
</comment>
<dbReference type="HAMAP" id="MF_00340">
    <property type="entry name" value="Ribosomal_bL32"/>
    <property type="match status" value="1"/>
</dbReference>
<evidence type="ECO:0000313" key="6">
    <source>
        <dbReference type="EMBL" id="KKP89208.1"/>
    </source>
</evidence>
<dbReference type="GO" id="GO:0003735">
    <property type="term" value="F:structural constituent of ribosome"/>
    <property type="evidence" value="ECO:0007669"/>
    <property type="project" value="InterPro"/>
</dbReference>
<dbReference type="STRING" id="1618333.UR93_C0001G0040"/>
<evidence type="ECO:0000256" key="4">
    <source>
        <dbReference type="ARBA" id="ARBA00035178"/>
    </source>
</evidence>
<accession>A0A0G0D7G2</accession>
<keyword evidence="2 5" id="KW-0689">Ribosomal protein</keyword>
<protein>
    <recommendedName>
        <fullName evidence="4 5">Large ribosomal subunit protein bL32</fullName>
    </recommendedName>
</protein>
<evidence type="ECO:0000256" key="5">
    <source>
        <dbReference type="HAMAP-Rule" id="MF_00340"/>
    </source>
</evidence>
<dbReference type="SUPFAM" id="SSF57829">
    <property type="entry name" value="Zn-binding ribosomal proteins"/>
    <property type="match status" value="1"/>
</dbReference>
<dbReference type="InterPro" id="IPR002677">
    <property type="entry name" value="Ribosomal_bL32"/>
</dbReference>
<sequence>MAEPKKQRSRSRSRKAKNNLGWKAPSIARCIECNTVKRPHQVCMNCGEYRKNKIISTK</sequence>
<evidence type="ECO:0000256" key="2">
    <source>
        <dbReference type="ARBA" id="ARBA00022980"/>
    </source>
</evidence>
<organism evidence="6 7">
    <name type="scientific">Berkelbacteria bacterium GW2011_GWA2_35_9</name>
    <dbReference type="NCBI Taxonomy" id="1618333"/>
    <lineage>
        <taxon>Bacteria</taxon>
        <taxon>Candidatus Berkelbacteria</taxon>
    </lineage>
</organism>
<dbReference type="PANTHER" id="PTHR35534:SF1">
    <property type="entry name" value="LARGE RIBOSOMAL SUBUNIT PROTEIN BL32"/>
    <property type="match status" value="1"/>
</dbReference>